<feature type="active site" description="Proton donor/acceptor" evidence="7">
    <location>
        <position position="190"/>
    </location>
</feature>
<feature type="transmembrane region" description="Helical" evidence="8">
    <location>
        <begin position="7"/>
        <end position="30"/>
    </location>
</feature>
<keyword evidence="4" id="KW-0378">Hydrolase</keyword>
<feature type="domain" description="Peptidase S49" evidence="9">
    <location>
        <begin position="122"/>
        <end position="275"/>
    </location>
</feature>
<gene>
    <name evidence="10" type="primary">sppA</name>
    <name evidence="10" type="ORF">DCC81_21010</name>
</gene>
<evidence type="ECO:0000313" key="10">
    <source>
        <dbReference type="EMBL" id="PUZ22900.1"/>
    </source>
</evidence>
<evidence type="ECO:0000256" key="7">
    <source>
        <dbReference type="PIRSR" id="PIRSR001217-1"/>
    </source>
</evidence>
<dbReference type="PIRSF" id="PIRSF001217">
    <property type="entry name" value="Protease_4_SppA"/>
    <property type="match status" value="1"/>
</dbReference>
<feature type="domain" description="Peptidase S49" evidence="9">
    <location>
        <begin position="370"/>
        <end position="519"/>
    </location>
</feature>
<keyword evidence="5" id="KW-0720">Serine protease</keyword>
<dbReference type="Gene3D" id="6.20.330.10">
    <property type="match status" value="1"/>
</dbReference>
<evidence type="ECO:0000256" key="6">
    <source>
        <dbReference type="ARBA" id="ARBA00023136"/>
    </source>
</evidence>
<dbReference type="EMBL" id="QCYK01000003">
    <property type="protein sequence ID" value="PUZ22900.1"/>
    <property type="molecule type" value="Genomic_DNA"/>
</dbReference>
<dbReference type="AlphaFoldDB" id="A0A2T7BD03"/>
<dbReference type="NCBIfam" id="TIGR00705">
    <property type="entry name" value="SppA_67K"/>
    <property type="match status" value="1"/>
</dbReference>
<dbReference type="InterPro" id="IPR002142">
    <property type="entry name" value="Peptidase_S49"/>
</dbReference>
<keyword evidence="3" id="KW-0645">Protease</keyword>
<comment type="similarity">
    <text evidence="2">Belongs to the peptidase S49 family.</text>
</comment>
<dbReference type="PANTHER" id="PTHR33209:SF1">
    <property type="entry name" value="PEPTIDASE S49 DOMAIN-CONTAINING PROTEIN"/>
    <property type="match status" value="1"/>
</dbReference>
<dbReference type="InterPro" id="IPR004635">
    <property type="entry name" value="Pept_S49_SppA"/>
</dbReference>
<dbReference type="Pfam" id="PF01343">
    <property type="entry name" value="Peptidase_S49"/>
    <property type="match status" value="2"/>
</dbReference>
<sequence length="587" mass="64441">MRNFLKIFLASFVALLVFSGFAFFFLLILIGTATAPKKTVIGANAVLVLETSQAYKEQHVSGNPLNSYIGRPDDAATGLYDAVRLLRHAAYDDKIKGIYIKVDGNAAGFATNEELRNALLDFKKTGKFIYAYGEVMSQHAYYLASVADKIYLNPKGGLEFSGFAVQYAYLKGLLEKLEIEPQIFYDGKFKSATEPLRETQMTEANRIQTTAFLSQLYGHYLSGIGAQRKIDTAALHQYANEGLIQESADALRYKLVDGLKYDDQVMDELRKKLNLDGKDGSVNFVSLNQYDKATDISATGDSKIALIYAQGDIVGGNTDAEGKISSGAYLKMIRKAREDEDVKAIVFRVNSGGGSALASEVIWRELTLARKVKPVVVSMGDYAASGGYYISCMADSIFAQPNTLTGSIGVFAVLPNLGGFFKNKLGVTFDGVKTAQYADLGTVSRPMTDGEKHLMQQGVDSTYAAFKSRVVAGRRLSGAVVDSIAQGRVWSGEDAKRIGLVDRIGGIDEAIKCAAKLAHAGTYELREYPSVKDPLTRFFSHFGDDESSTRILKRELGENYDLYMRIKHLKEMSGQVEAKMPFDLLFN</sequence>
<proteinExistence type="inferred from homology"/>
<reference evidence="10 11" key="1">
    <citation type="submission" date="2018-04" db="EMBL/GenBank/DDBJ databases">
        <title>Chitinophaga fuyangensis sp. nov., isolated from soil in a chemical factory.</title>
        <authorList>
            <person name="Chen K."/>
        </authorList>
    </citation>
    <scope>NUCLEOTIDE SEQUENCE [LARGE SCALE GENOMIC DNA]</scope>
    <source>
        <strain evidence="10 11">LY-1</strain>
    </source>
</reference>
<keyword evidence="6 8" id="KW-0472">Membrane</keyword>
<evidence type="ECO:0000259" key="9">
    <source>
        <dbReference type="Pfam" id="PF01343"/>
    </source>
</evidence>
<dbReference type="GO" id="GO:0016020">
    <property type="term" value="C:membrane"/>
    <property type="evidence" value="ECO:0007669"/>
    <property type="project" value="UniProtKB-SubCell"/>
</dbReference>
<organism evidence="10 11">
    <name type="scientific">Chitinophaga parva</name>
    <dbReference type="NCBI Taxonomy" id="2169414"/>
    <lineage>
        <taxon>Bacteria</taxon>
        <taxon>Pseudomonadati</taxon>
        <taxon>Bacteroidota</taxon>
        <taxon>Chitinophagia</taxon>
        <taxon>Chitinophagales</taxon>
        <taxon>Chitinophagaceae</taxon>
        <taxon>Chitinophaga</taxon>
    </lineage>
</organism>
<accession>A0A2T7BD03</accession>
<feature type="active site" description="Nucleophile" evidence="7">
    <location>
        <position position="385"/>
    </location>
</feature>
<keyword evidence="11" id="KW-1185">Reference proteome</keyword>
<keyword evidence="8" id="KW-0812">Transmembrane</keyword>
<comment type="subcellular location">
    <subcellularLocation>
        <location evidence="1">Membrane</location>
    </subcellularLocation>
</comment>
<evidence type="ECO:0000256" key="3">
    <source>
        <dbReference type="ARBA" id="ARBA00022670"/>
    </source>
</evidence>
<dbReference type="CDD" id="cd07023">
    <property type="entry name" value="S49_Sppa_N_C"/>
    <property type="match status" value="1"/>
</dbReference>
<dbReference type="CDD" id="cd07018">
    <property type="entry name" value="S49_SppA_67K_type"/>
    <property type="match status" value="1"/>
</dbReference>
<dbReference type="InterPro" id="IPR047217">
    <property type="entry name" value="S49_SppA_67K_type_N"/>
</dbReference>
<keyword evidence="8" id="KW-1133">Transmembrane helix</keyword>
<dbReference type="Proteomes" id="UP000244450">
    <property type="component" value="Unassembled WGS sequence"/>
</dbReference>
<dbReference type="InterPro" id="IPR047272">
    <property type="entry name" value="S49_SppA_C"/>
</dbReference>
<evidence type="ECO:0000256" key="5">
    <source>
        <dbReference type="ARBA" id="ARBA00022825"/>
    </source>
</evidence>
<dbReference type="InterPro" id="IPR029045">
    <property type="entry name" value="ClpP/crotonase-like_dom_sf"/>
</dbReference>
<evidence type="ECO:0000256" key="8">
    <source>
        <dbReference type="SAM" id="Phobius"/>
    </source>
</evidence>
<dbReference type="GO" id="GO:0006465">
    <property type="term" value="P:signal peptide processing"/>
    <property type="evidence" value="ECO:0007669"/>
    <property type="project" value="InterPro"/>
</dbReference>
<evidence type="ECO:0000256" key="2">
    <source>
        <dbReference type="ARBA" id="ARBA00008683"/>
    </source>
</evidence>
<dbReference type="SUPFAM" id="SSF52096">
    <property type="entry name" value="ClpP/crotonase"/>
    <property type="match status" value="2"/>
</dbReference>
<evidence type="ECO:0000256" key="1">
    <source>
        <dbReference type="ARBA" id="ARBA00004370"/>
    </source>
</evidence>
<dbReference type="InterPro" id="IPR004634">
    <property type="entry name" value="Pept_S49_pIV"/>
</dbReference>
<evidence type="ECO:0000256" key="4">
    <source>
        <dbReference type="ARBA" id="ARBA00022801"/>
    </source>
</evidence>
<evidence type="ECO:0000313" key="11">
    <source>
        <dbReference type="Proteomes" id="UP000244450"/>
    </source>
</evidence>
<dbReference type="RefSeq" id="WP_108688644.1">
    <property type="nucleotide sequence ID" value="NZ_QCYK01000003.1"/>
</dbReference>
<dbReference type="Gene3D" id="3.90.226.10">
    <property type="entry name" value="2-enoyl-CoA Hydratase, Chain A, domain 1"/>
    <property type="match status" value="3"/>
</dbReference>
<name>A0A2T7BD03_9BACT</name>
<comment type="caution">
    <text evidence="10">The sequence shown here is derived from an EMBL/GenBank/DDBJ whole genome shotgun (WGS) entry which is preliminary data.</text>
</comment>
<dbReference type="PANTHER" id="PTHR33209">
    <property type="entry name" value="PROTEASE 4"/>
    <property type="match status" value="1"/>
</dbReference>
<dbReference type="OrthoDB" id="9764363at2"/>
<protein>
    <submittedName>
        <fullName evidence="10">Signal peptide peptidase SppA</fullName>
    </submittedName>
</protein>
<dbReference type="GO" id="GO:0008236">
    <property type="term" value="F:serine-type peptidase activity"/>
    <property type="evidence" value="ECO:0007669"/>
    <property type="project" value="UniProtKB-KW"/>
</dbReference>
<dbReference type="NCBIfam" id="TIGR00706">
    <property type="entry name" value="SppA_dom"/>
    <property type="match status" value="1"/>
</dbReference>